<keyword evidence="2" id="KW-1185">Reference proteome</keyword>
<dbReference type="Proteomes" id="UP000606776">
    <property type="component" value="Unassembled WGS sequence"/>
</dbReference>
<dbReference type="RefSeq" id="WP_193942853.1">
    <property type="nucleotide sequence ID" value="NZ_JADEWB010000060.1"/>
</dbReference>
<name>A0ABR9VE30_9CYAN</name>
<protein>
    <recommendedName>
        <fullName evidence="3">DUF2357 domain-containing protein</fullName>
    </recommendedName>
</protein>
<reference evidence="1 2" key="1">
    <citation type="submission" date="2020-10" db="EMBL/GenBank/DDBJ databases">
        <authorList>
            <person name="Castelo-Branco R."/>
            <person name="Eusebio N."/>
            <person name="Adriana R."/>
            <person name="Vieira A."/>
            <person name="Brugerolle De Fraissinette N."/>
            <person name="Rezende De Castro R."/>
            <person name="Schneider M.P."/>
            <person name="Vasconcelos V."/>
            <person name="Leao P.N."/>
        </authorList>
    </citation>
    <scope>NUCLEOTIDE SEQUENCE [LARGE SCALE GENOMIC DNA]</scope>
    <source>
        <strain evidence="1 2">LEGE 00250</strain>
    </source>
</reference>
<dbReference type="EMBL" id="JADEWB010000060">
    <property type="protein sequence ID" value="MBE9236741.1"/>
    <property type="molecule type" value="Genomic_DNA"/>
</dbReference>
<evidence type="ECO:0000313" key="2">
    <source>
        <dbReference type="Proteomes" id="UP000606776"/>
    </source>
</evidence>
<proteinExistence type="predicted"/>
<evidence type="ECO:0008006" key="3">
    <source>
        <dbReference type="Google" id="ProtNLM"/>
    </source>
</evidence>
<organism evidence="1 2">
    <name type="scientific">Sphaerospermopsis aphanizomenoides LEGE 00250</name>
    <dbReference type="NCBI Taxonomy" id="2777972"/>
    <lineage>
        <taxon>Bacteria</taxon>
        <taxon>Bacillati</taxon>
        <taxon>Cyanobacteriota</taxon>
        <taxon>Cyanophyceae</taxon>
        <taxon>Nostocales</taxon>
        <taxon>Aphanizomenonaceae</taxon>
        <taxon>Sphaerospermopsis</taxon>
        <taxon>Sphaerospermopsis aphanizomenoides</taxon>
    </lineage>
</organism>
<accession>A0ABR9VE30</accession>
<sequence>MINFTALEIKVNTNYSFVGIQKEGSKLIFYIPKGFSEDDINTFDKKRDLFFRLYRVLNVFKQICIEKGYLKKNKQANDRDGVLEVDTGSEITSDDDSKNIFYSKLDALGSILDAYDELKILGLVSRLGKSERLDYSKLHRYLNNAIFLNNGAIYIDAMNLPRKEIHFDTTDIVAMYCYILTEIKEQLQQQVNPEIKSLAERFQEKYLGIESSLFSEKYYLRVINELKDALESIDHYTPIKDSDYWDFYEAIYKFLFGDLDNSLQGEVWGFSNFNTIWESMCLTYLVRTLNPGFILYLDNQFISRQILIKFNFANKAIDISSIFKINATEIFPDAVIIQFQEISYQELGQNSISYKLEISNWDDFSYRTSFWYRACKRQIKIAYPNQSIGNHTYKELAKFCPIKYNILTITSLPKYFYSYWDIPDELSIKEIHMMRCLNHIFYIAADNGFLYFEDFYQKLIQDQNVVEESLLRDISHDKKLRNESFQRFINFSYEQKYFTIIDIKYSTPEYYTNADNIEEIKSRSVRKQFVYEYLLQKHLEKTNHPLKELDIKSEFWLPAYSETQETFTPMSKYMDDYIKLTGVNIMTVIDSYLETEEK</sequence>
<gene>
    <name evidence="1" type="ORF">IQ227_12070</name>
</gene>
<evidence type="ECO:0000313" key="1">
    <source>
        <dbReference type="EMBL" id="MBE9236741.1"/>
    </source>
</evidence>
<comment type="caution">
    <text evidence="1">The sequence shown here is derived from an EMBL/GenBank/DDBJ whole genome shotgun (WGS) entry which is preliminary data.</text>
</comment>